<dbReference type="Gene3D" id="3.20.20.70">
    <property type="entry name" value="Aldolase class I"/>
    <property type="match status" value="1"/>
</dbReference>
<dbReference type="InterPro" id="IPR001130">
    <property type="entry name" value="TatD-like"/>
</dbReference>
<dbReference type="EMBL" id="OUUY01000064">
    <property type="protein sequence ID" value="SPQ00205.1"/>
    <property type="molecule type" value="Genomic_DNA"/>
</dbReference>
<dbReference type="SFLD" id="SFLDS00029">
    <property type="entry name" value="Radical_SAM"/>
    <property type="match status" value="1"/>
</dbReference>
<keyword evidence="10" id="KW-1185">Reference proteome</keyword>
<dbReference type="PROSITE" id="PS01137">
    <property type="entry name" value="TATD_1"/>
    <property type="match status" value="1"/>
</dbReference>
<evidence type="ECO:0000256" key="6">
    <source>
        <dbReference type="ARBA" id="ARBA00023004"/>
    </source>
</evidence>
<gene>
    <name evidence="9" type="ORF">NBG4_20011</name>
</gene>
<dbReference type="InterPro" id="IPR007197">
    <property type="entry name" value="rSAM"/>
</dbReference>
<proteinExistence type="inferred from homology"/>
<dbReference type="InterPro" id="IPR032466">
    <property type="entry name" value="Metal_Hydrolase"/>
</dbReference>
<evidence type="ECO:0000256" key="1">
    <source>
        <dbReference type="ARBA" id="ARBA00001966"/>
    </source>
</evidence>
<dbReference type="CDD" id="cd01310">
    <property type="entry name" value="TatD_DNAse"/>
    <property type="match status" value="1"/>
</dbReference>
<accession>A0A2U3QFS8</accession>
<dbReference type="NCBIfam" id="TIGR04038">
    <property type="entry name" value="tatD_link_rSAM"/>
    <property type="match status" value="1"/>
</dbReference>
<reference evidence="10" key="1">
    <citation type="submission" date="2018-03" db="EMBL/GenBank/DDBJ databases">
        <authorList>
            <person name="Zecchin S."/>
        </authorList>
    </citation>
    <scope>NUCLEOTIDE SEQUENCE [LARGE SCALE GENOMIC DNA]</scope>
</reference>
<dbReference type="InterPro" id="IPR058240">
    <property type="entry name" value="rSAM_sf"/>
</dbReference>
<evidence type="ECO:0000256" key="3">
    <source>
        <dbReference type="ARBA" id="ARBA00022691"/>
    </source>
</evidence>
<comment type="cofactor">
    <cofactor evidence="1">
        <name>[4Fe-4S] cluster</name>
        <dbReference type="ChEBI" id="CHEBI:49883"/>
    </cofactor>
</comment>
<dbReference type="PROSITE" id="PS01090">
    <property type="entry name" value="TATD_2"/>
    <property type="match status" value="1"/>
</dbReference>
<dbReference type="InterPro" id="IPR018228">
    <property type="entry name" value="DNase_TatD-rel_CS"/>
</dbReference>
<dbReference type="Pfam" id="PF01026">
    <property type="entry name" value="TatD_DNase"/>
    <property type="match status" value="1"/>
</dbReference>
<dbReference type="InterPro" id="IPR023821">
    <property type="entry name" value="rSAM_TatD-assoc"/>
</dbReference>
<dbReference type="OrthoDB" id="9810005at2"/>
<evidence type="ECO:0000256" key="5">
    <source>
        <dbReference type="ARBA" id="ARBA00022801"/>
    </source>
</evidence>
<feature type="domain" description="Radical SAM core" evidence="8">
    <location>
        <begin position="272"/>
        <end position="462"/>
    </location>
</feature>
<dbReference type="GO" id="GO:0004536">
    <property type="term" value="F:DNA nuclease activity"/>
    <property type="evidence" value="ECO:0007669"/>
    <property type="project" value="InterPro"/>
</dbReference>
<evidence type="ECO:0000259" key="8">
    <source>
        <dbReference type="PROSITE" id="PS51918"/>
    </source>
</evidence>
<dbReference type="PANTHER" id="PTHR46124:SF2">
    <property type="entry name" value="D-AMINOACYL-TRNA DEACYLASE"/>
    <property type="match status" value="1"/>
</dbReference>
<protein>
    <submittedName>
        <fullName evidence="9">Deoxyribonuclease, TatD family</fullName>
    </submittedName>
</protein>
<dbReference type="GO" id="GO:0046872">
    <property type="term" value="F:metal ion binding"/>
    <property type="evidence" value="ECO:0007669"/>
    <property type="project" value="UniProtKB-KW"/>
</dbReference>
<keyword evidence="4" id="KW-0479">Metal-binding</keyword>
<dbReference type="GO" id="GO:0051536">
    <property type="term" value="F:iron-sulfur cluster binding"/>
    <property type="evidence" value="ECO:0007669"/>
    <property type="project" value="UniProtKB-KW"/>
</dbReference>
<dbReference type="Proteomes" id="UP000245125">
    <property type="component" value="Unassembled WGS sequence"/>
</dbReference>
<dbReference type="InterPro" id="IPR015991">
    <property type="entry name" value="TatD/YcfH-like"/>
</dbReference>
<dbReference type="Gene3D" id="3.20.20.140">
    <property type="entry name" value="Metal-dependent hydrolases"/>
    <property type="match status" value="1"/>
</dbReference>
<dbReference type="FunFam" id="3.20.20.140:FF:000005">
    <property type="entry name" value="TatD family hydrolase"/>
    <property type="match status" value="1"/>
</dbReference>
<comment type="similarity">
    <text evidence="2">Belongs to the metallo-dependent hydrolases superfamily. TatD-type hydrolase family.</text>
</comment>
<evidence type="ECO:0000256" key="2">
    <source>
        <dbReference type="ARBA" id="ARBA00009275"/>
    </source>
</evidence>
<organism evidence="9 10">
    <name type="scientific">Candidatus Sulfobium mesophilum</name>
    <dbReference type="NCBI Taxonomy" id="2016548"/>
    <lineage>
        <taxon>Bacteria</taxon>
        <taxon>Pseudomonadati</taxon>
        <taxon>Nitrospirota</taxon>
        <taxon>Nitrospiria</taxon>
        <taxon>Nitrospirales</taxon>
        <taxon>Nitrospiraceae</taxon>
        <taxon>Candidatus Sulfobium</taxon>
    </lineage>
</organism>
<dbReference type="CDD" id="cd01335">
    <property type="entry name" value="Radical_SAM"/>
    <property type="match status" value="1"/>
</dbReference>
<dbReference type="Pfam" id="PF04055">
    <property type="entry name" value="Radical_SAM"/>
    <property type="match status" value="1"/>
</dbReference>
<dbReference type="PROSITE" id="PS51918">
    <property type="entry name" value="RADICAL_SAM"/>
    <property type="match status" value="1"/>
</dbReference>
<dbReference type="SUPFAM" id="SSF51556">
    <property type="entry name" value="Metallo-dependent hydrolases"/>
    <property type="match status" value="1"/>
</dbReference>
<keyword evidence="3" id="KW-0949">S-adenosyl-L-methionine</keyword>
<dbReference type="InterPro" id="IPR013785">
    <property type="entry name" value="Aldolase_TIM"/>
</dbReference>
<keyword evidence="7" id="KW-0411">Iron-sulfur</keyword>
<evidence type="ECO:0000313" key="10">
    <source>
        <dbReference type="Proteomes" id="UP000245125"/>
    </source>
</evidence>
<keyword evidence="6" id="KW-0408">Iron</keyword>
<dbReference type="GO" id="GO:0005829">
    <property type="term" value="C:cytosol"/>
    <property type="evidence" value="ECO:0007669"/>
    <property type="project" value="TreeGrafter"/>
</dbReference>
<dbReference type="NCBIfam" id="TIGR00010">
    <property type="entry name" value="YchF/TatD family DNA exonuclease"/>
    <property type="match status" value="1"/>
</dbReference>
<sequence length="462" mass="52143">MTENDEIKVALIDTHCHLDMPQFDDDRQEVIRRAEKAGFAALITVGSDLQGTLKALKLSQQYDFIYASVGIHPHDAKDFSEQIYEDLKEMAKNNKVVAIGETGLDYHYDHSPRDVQREVFRRQLALARETNLPVIVHSREANEDTMAILSESGISSGVLHCFSGDTQMAEEAMSMGFSISIAGPVTFKKSLRLREIVSIIPDDYLLIETDAPYLSPEPYRGKRNEPCYMTHTAKHISELRGISLDDIARITTLNAKRLFGIGFISEEAAIAYQIRDILYLNITNRCTNACSFCVKFRSDFVKGHRLRLGHEPTEDDIIRAIGDPSRYSEVVFCGYGEPLQRIDTVKHVAKWIKEHNGRVRVNTNGHANLIHKRDVLPELKGLIDSVSVSLDAQDEATYNTLCKPVYKDAFREVIRFIREAKEHIPDVQATVVDLEGVDLDKCRELTEGLGVKLRIRKLDAVG</sequence>
<dbReference type="SFLD" id="SFLDG01111">
    <property type="entry name" value="Uncharacterised_Radical_SAM_Su"/>
    <property type="match status" value="1"/>
</dbReference>
<dbReference type="GO" id="GO:0016788">
    <property type="term" value="F:hydrolase activity, acting on ester bonds"/>
    <property type="evidence" value="ECO:0007669"/>
    <property type="project" value="InterPro"/>
</dbReference>
<name>A0A2U3QFS8_9BACT</name>
<dbReference type="SUPFAM" id="SSF102114">
    <property type="entry name" value="Radical SAM enzymes"/>
    <property type="match status" value="1"/>
</dbReference>
<evidence type="ECO:0000313" key="9">
    <source>
        <dbReference type="EMBL" id="SPQ00205.1"/>
    </source>
</evidence>
<dbReference type="AlphaFoldDB" id="A0A2U3QFS8"/>
<dbReference type="PANTHER" id="PTHR46124">
    <property type="entry name" value="D-AMINOACYL-TRNA DEACYLASE"/>
    <property type="match status" value="1"/>
</dbReference>
<evidence type="ECO:0000256" key="7">
    <source>
        <dbReference type="ARBA" id="ARBA00023014"/>
    </source>
</evidence>
<keyword evidence="5" id="KW-0378">Hydrolase</keyword>
<evidence type="ECO:0000256" key="4">
    <source>
        <dbReference type="ARBA" id="ARBA00022723"/>
    </source>
</evidence>